<feature type="non-terminal residue" evidence="1">
    <location>
        <position position="1"/>
    </location>
</feature>
<dbReference type="RefSeq" id="WP_285882172.1">
    <property type="nucleotide sequence ID" value="NZ_JARFYN010000038.1"/>
</dbReference>
<sequence length="121" mass="13990">GHELQVKICWSSCSYRLHFLTSWSLRQTRRGSNDKTHTPVFTLCYEVGAEDVAGVPTFHYIANWSRHSWKASIDIWIDQTTGKFIKTISHYEPGYGEFYFPVALRAFDYDPDHASKPDVSN</sequence>
<protein>
    <submittedName>
        <fullName evidence="1">Uncharacterized protein</fullName>
    </submittedName>
</protein>
<keyword evidence="2" id="KW-1185">Reference proteome</keyword>
<dbReference type="EMBL" id="JARFYN010000038">
    <property type="protein sequence ID" value="MDL2408721.1"/>
    <property type="molecule type" value="Genomic_DNA"/>
</dbReference>
<gene>
    <name evidence="1" type="ORF">PY650_24375</name>
</gene>
<accession>A0ABT7KJ97</accession>
<comment type="caution">
    <text evidence="1">The sequence shown here is derived from an EMBL/GenBank/DDBJ whole genome shotgun (WGS) entry which is preliminary data.</text>
</comment>
<dbReference type="Proteomes" id="UP001172630">
    <property type="component" value="Unassembled WGS sequence"/>
</dbReference>
<evidence type="ECO:0000313" key="2">
    <source>
        <dbReference type="Proteomes" id="UP001172630"/>
    </source>
</evidence>
<organism evidence="1 2">
    <name type="scientific">Rhizobium calliandrae</name>
    <dbReference type="NCBI Taxonomy" id="1312182"/>
    <lineage>
        <taxon>Bacteria</taxon>
        <taxon>Pseudomonadati</taxon>
        <taxon>Pseudomonadota</taxon>
        <taxon>Alphaproteobacteria</taxon>
        <taxon>Hyphomicrobiales</taxon>
        <taxon>Rhizobiaceae</taxon>
        <taxon>Rhizobium/Agrobacterium group</taxon>
        <taxon>Rhizobium</taxon>
    </lineage>
</organism>
<name>A0ABT7KJ97_9HYPH</name>
<proteinExistence type="predicted"/>
<evidence type="ECO:0000313" key="1">
    <source>
        <dbReference type="EMBL" id="MDL2408721.1"/>
    </source>
</evidence>
<reference evidence="1" key="1">
    <citation type="submission" date="2023-06" db="EMBL/GenBank/DDBJ databases">
        <title>Phylogenetic Diversity of Rhizobium strains.</title>
        <authorList>
            <person name="Moura F.T."/>
            <person name="Helene L.C.F."/>
            <person name="Hungria M."/>
        </authorList>
    </citation>
    <scope>NUCLEOTIDE SEQUENCE</scope>
    <source>
        <strain evidence="1">CCGE524</strain>
    </source>
</reference>